<protein>
    <submittedName>
        <fullName evidence="2">Uncharacterized protein</fullName>
    </submittedName>
</protein>
<comment type="caution">
    <text evidence="2">The sequence shown here is derived from an EMBL/GenBank/DDBJ whole genome shotgun (WGS) entry which is preliminary data.</text>
</comment>
<evidence type="ECO:0000256" key="1">
    <source>
        <dbReference type="SAM" id="MobiDB-lite"/>
    </source>
</evidence>
<feature type="region of interest" description="Disordered" evidence="1">
    <location>
        <begin position="462"/>
        <end position="529"/>
    </location>
</feature>
<organism evidence="2 3">
    <name type="scientific">Channa striata</name>
    <name type="common">Snakehead murrel</name>
    <name type="synonym">Ophicephalus striatus</name>
    <dbReference type="NCBI Taxonomy" id="64152"/>
    <lineage>
        <taxon>Eukaryota</taxon>
        <taxon>Metazoa</taxon>
        <taxon>Chordata</taxon>
        <taxon>Craniata</taxon>
        <taxon>Vertebrata</taxon>
        <taxon>Euteleostomi</taxon>
        <taxon>Actinopterygii</taxon>
        <taxon>Neopterygii</taxon>
        <taxon>Teleostei</taxon>
        <taxon>Neoteleostei</taxon>
        <taxon>Acanthomorphata</taxon>
        <taxon>Anabantaria</taxon>
        <taxon>Anabantiformes</taxon>
        <taxon>Channoidei</taxon>
        <taxon>Channidae</taxon>
        <taxon>Channa</taxon>
    </lineage>
</organism>
<reference evidence="2" key="1">
    <citation type="submission" date="2023-07" db="EMBL/GenBank/DDBJ databases">
        <title>Chromosome-level Genome Assembly of Striped Snakehead (Channa striata).</title>
        <authorList>
            <person name="Liu H."/>
        </authorList>
    </citation>
    <scope>NUCLEOTIDE SEQUENCE</scope>
    <source>
        <strain evidence="2">Gz</strain>
        <tissue evidence="2">Muscle</tissue>
    </source>
</reference>
<feature type="region of interest" description="Disordered" evidence="1">
    <location>
        <begin position="1"/>
        <end position="21"/>
    </location>
</feature>
<name>A0AA88IYR3_CHASR</name>
<proteinExistence type="predicted"/>
<dbReference type="AlphaFoldDB" id="A0AA88IYR3"/>
<gene>
    <name evidence="2" type="ORF">Q5P01_000805</name>
</gene>
<dbReference type="EMBL" id="JAUPFM010000089">
    <property type="protein sequence ID" value="KAK2813521.1"/>
    <property type="molecule type" value="Genomic_DNA"/>
</dbReference>
<feature type="region of interest" description="Disordered" evidence="1">
    <location>
        <begin position="65"/>
        <end position="108"/>
    </location>
</feature>
<dbReference type="Proteomes" id="UP001187415">
    <property type="component" value="Unassembled WGS sequence"/>
</dbReference>
<evidence type="ECO:0000313" key="3">
    <source>
        <dbReference type="Proteomes" id="UP001187415"/>
    </source>
</evidence>
<keyword evidence="3" id="KW-1185">Reference proteome</keyword>
<evidence type="ECO:0000313" key="2">
    <source>
        <dbReference type="EMBL" id="KAK2813521.1"/>
    </source>
</evidence>
<feature type="compositionally biased region" description="Acidic residues" evidence="1">
    <location>
        <begin position="1"/>
        <end position="12"/>
    </location>
</feature>
<feature type="compositionally biased region" description="Basic and acidic residues" evidence="1">
    <location>
        <begin position="483"/>
        <end position="513"/>
    </location>
</feature>
<feature type="region of interest" description="Disordered" evidence="1">
    <location>
        <begin position="139"/>
        <end position="171"/>
    </location>
</feature>
<accession>A0AA88IYR3</accession>
<sequence length="529" mass="59364">MSGLADFDDEAEPTPARGEELRRDGIGMRAFWLTTYGSLVCVEEPSEDLKFRELRRRASTDRWPCGPRNQNYRGEGEGGMPGGAARREATSLPTAARNARGREVHRLEGNTHGRRIAVGTRAYVRGVFGIYRRRVEAPRAFRESSSPGGRLASPRGACRTTPFGKAEQQPVDEMDRDLRAVPLELLKTYACPLSDRALGVTLRRSGKEILTPVCGGDEENGSHTYIKSTLPGLTREREREPHTTLREARMEKYKTAADSSSRAQAFNSMIQVMKGASAGCWSIVESNPGTRENFDIWVRGRGCTVQYVVRQVDDSATSRSFLYTLSRFNDIPIVAHTRDHILELCKNDALLDDGEDARRDYEMIRRAERDPLRRGQGDRGLRSADGAEHKRPHIYVDPANGSTAPFHLAEGDLKGLRRGMMDMTLSSGGHRRQRAASLDPYAARVVRSEPPEVRRDLKPKALRSSLAPKTYAEPRFRLSPPTVRRDLKPRRTTDFDGARPDDRRETGCRRPGVDYEDCYGSEGFASQRR</sequence>